<keyword evidence="2" id="KW-1003">Cell membrane</keyword>
<feature type="transmembrane region" description="Helical" evidence="6">
    <location>
        <begin position="31"/>
        <end position="53"/>
    </location>
</feature>
<dbReference type="RefSeq" id="WP_216941982.1">
    <property type="nucleotide sequence ID" value="NZ_CP077062.1"/>
</dbReference>
<accession>A0A975T242</accession>
<comment type="subcellular location">
    <subcellularLocation>
        <location evidence="1">Cell membrane</location>
        <topology evidence="1">Multi-pass membrane protein</topology>
    </subcellularLocation>
</comment>
<dbReference type="PANTHER" id="PTHR30482:SF4">
    <property type="entry name" value="SLR1201 PROTEIN"/>
    <property type="match status" value="1"/>
</dbReference>
<sequence>MVSFGQGAFFAVGAYAFGILLKQVSGPSGPWLGLLLGVLLAAAIAGGVGYFLFSANVRDSYFVLVTLAISTIVYVVANSQSGLTGGFNGMYVERVTFSLFGLGVSLKGDLAMYYVAFAVTLLAYLGFRFLQWSPFGQVLVSIRENEERTRALGYNTALYKTVAFAISGAAAALAGGFYATDTGFVSPSLGGVLFSTSVVVWVAVGGRGYFIGALIGAIGISILSNALNSLIPEYWQLILGVLFVLVIVFFRRGLIGSLLRLPPYLQGRRREPVA</sequence>
<evidence type="ECO:0000313" key="7">
    <source>
        <dbReference type="EMBL" id="QWZ10136.1"/>
    </source>
</evidence>
<feature type="transmembrane region" description="Helical" evidence="6">
    <location>
        <begin position="111"/>
        <end position="130"/>
    </location>
</feature>
<evidence type="ECO:0000256" key="3">
    <source>
        <dbReference type="ARBA" id="ARBA00022692"/>
    </source>
</evidence>
<dbReference type="PANTHER" id="PTHR30482">
    <property type="entry name" value="HIGH-AFFINITY BRANCHED-CHAIN AMINO ACID TRANSPORT SYSTEM PERMEASE"/>
    <property type="match status" value="1"/>
</dbReference>
<evidence type="ECO:0000256" key="5">
    <source>
        <dbReference type="ARBA" id="ARBA00023136"/>
    </source>
</evidence>
<evidence type="ECO:0000256" key="2">
    <source>
        <dbReference type="ARBA" id="ARBA00022475"/>
    </source>
</evidence>
<feature type="transmembrane region" description="Helical" evidence="6">
    <location>
        <begin position="7"/>
        <end position="25"/>
    </location>
</feature>
<feature type="transmembrane region" description="Helical" evidence="6">
    <location>
        <begin position="151"/>
        <end position="178"/>
    </location>
</feature>
<dbReference type="KEGG" id="nps:KRR39_10585"/>
<keyword evidence="8" id="KW-1185">Reference proteome</keyword>
<dbReference type="GO" id="GO:0005886">
    <property type="term" value="C:plasma membrane"/>
    <property type="evidence" value="ECO:0007669"/>
    <property type="project" value="UniProtKB-SubCell"/>
</dbReference>
<feature type="transmembrane region" description="Helical" evidence="6">
    <location>
        <begin position="184"/>
        <end position="204"/>
    </location>
</feature>
<feature type="transmembrane region" description="Helical" evidence="6">
    <location>
        <begin position="234"/>
        <end position="250"/>
    </location>
</feature>
<keyword evidence="4 6" id="KW-1133">Transmembrane helix</keyword>
<feature type="transmembrane region" description="Helical" evidence="6">
    <location>
        <begin position="60"/>
        <end position="77"/>
    </location>
</feature>
<reference evidence="7" key="1">
    <citation type="submission" date="2021-06" db="EMBL/GenBank/DDBJ databases">
        <title>Complete genome sequence of Nocardioides sp. G188.</title>
        <authorList>
            <person name="Im W.-T."/>
        </authorList>
    </citation>
    <scope>NUCLEOTIDE SEQUENCE</scope>
    <source>
        <strain evidence="7">G188</strain>
    </source>
</reference>
<evidence type="ECO:0000313" key="8">
    <source>
        <dbReference type="Proteomes" id="UP000683575"/>
    </source>
</evidence>
<evidence type="ECO:0000256" key="4">
    <source>
        <dbReference type="ARBA" id="ARBA00022989"/>
    </source>
</evidence>
<dbReference type="AlphaFoldDB" id="A0A975T242"/>
<dbReference type="GO" id="GO:0015658">
    <property type="term" value="F:branched-chain amino acid transmembrane transporter activity"/>
    <property type="evidence" value="ECO:0007669"/>
    <property type="project" value="InterPro"/>
</dbReference>
<protein>
    <submittedName>
        <fullName evidence="7">Branched-chain amino acid ABC transporter permease</fullName>
    </submittedName>
</protein>
<dbReference type="Proteomes" id="UP000683575">
    <property type="component" value="Chromosome"/>
</dbReference>
<evidence type="ECO:0000256" key="1">
    <source>
        <dbReference type="ARBA" id="ARBA00004651"/>
    </source>
</evidence>
<evidence type="ECO:0000256" key="6">
    <source>
        <dbReference type="SAM" id="Phobius"/>
    </source>
</evidence>
<gene>
    <name evidence="7" type="ORF">KRR39_10585</name>
</gene>
<feature type="transmembrane region" description="Helical" evidence="6">
    <location>
        <begin position="209"/>
        <end position="228"/>
    </location>
</feature>
<keyword evidence="3 6" id="KW-0812">Transmembrane</keyword>
<dbReference type="InterPro" id="IPR043428">
    <property type="entry name" value="LivM-like"/>
</dbReference>
<name>A0A975T242_9ACTN</name>
<dbReference type="CDD" id="cd06581">
    <property type="entry name" value="TM_PBP1_LivM_like"/>
    <property type="match status" value="1"/>
</dbReference>
<dbReference type="InterPro" id="IPR001851">
    <property type="entry name" value="ABC_transp_permease"/>
</dbReference>
<keyword evidence="5 6" id="KW-0472">Membrane</keyword>
<proteinExistence type="predicted"/>
<organism evidence="7 8">
    <name type="scientific">Nocardioides panacis</name>
    <dbReference type="NCBI Taxonomy" id="2849501"/>
    <lineage>
        <taxon>Bacteria</taxon>
        <taxon>Bacillati</taxon>
        <taxon>Actinomycetota</taxon>
        <taxon>Actinomycetes</taxon>
        <taxon>Propionibacteriales</taxon>
        <taxon>Nocardioidaceae</taxon>
        <taxon>Nocardioides</taxon>
    </lineage>
</organism>
<dbReference type="EMBL" id="CP077062">
    <property type="protein sequence ID" value="QWZ10136.1"/>
    <property type="molecule type" value="Genomic_DNA"/>
</dbReference>
<dbReference type="Pfam" id="PF02653">
    <property type="entry name" value="BPD_transp_2"/>
    <property type="match status" value="1"/>
</dbReference>